<dbReference type="EMBL" id="JAPZBO010000002">
    <property type="protein sequence ID" value="KAJ5324478.1"/>
    <property type="molecule type" value="Genomic_DNA"/>
</dbReference>
<dbReference type="InterPro" id="IPR050231">
    <property type="entry name" value="Iron_ascorbate_oxido_reductase"/>
</dbReference>
<evidence type="ECO:0000256" key="1">
    <source>
        <dbReference type="ARBA" id="ARBA00008056"/>
    </source>
</evidence>
<gene>
    <name evidence="3" type="ORF">N7476_003078</name>
</gene>
<comment type="caution">
    <text evidence="3">The sequence shown here is derived from an EMBL/GenBank/DDBJ whole genome shotgun (WGS) entry which is preliminary data.</text>
</comment>
<dbReference type="GO" id="GO:0046872">
    <property type="term" value="F:metal ion binding"/>
    <property type="evidence" value="ECO:0007669"/>
    <property type="project" value="UniProtKB-KW"/>
</dbReference>
<keyword evidence="4" id="KW-1185">Reference proteome</keyword>
<proteinExistence type="inferred from homology"/>
<dbReference type="SUPFAM" id="SSF51197">
    <property type="entry name" value="Clavaminate synthase-like"/>
    <property type="match status" value="1"/>
</dbReference>
<dbReference type="Pfam" id="PF03171">
    <property type="entry name" value="2OG-FeII_Oxy"/>
    <property type="match status" value="1"/>
</dbReference>
<dbReference type="PANTHER" id="PTHR47990">
    <property type="entry name" value="2-OXOGLUTARATE (2OG) AND FE(II)-DEPENDENT OXYGENASE SUPERFAMILY PROTEIN-RELATED"/>
    <property type="match status" value="1"/>
</dbReference>
<dbReference type="Proteomes" id="UP001147746">
    <property type="component" value="Unassembled WGS sequence"/>
</dbReference>
<dbReference type="FunFam" id="2.60.120.330:FF:000030">
    <property type="entry name" value="Thymine dioxygenase"/>
    <property type="match status" value="1"/>
</dbReference>
<keyword evidence="2" id="KW-0479">Metal-binding</keyword>
<comment type="similarity">
    <text evidence="1 2">Belongs to the iron/ascorbate-dependent oxidoreductase family.</text>
</comment>
<keyword evidence="2" id="KW-0408">Iron</keyword>
<dbReference type="OrthoDB" id="288590at2759"/>
<reference evidence="3" key="2">
    <citation type="journal article" date="2023" name="IMA Fungus">
        <title>Comparative genomic study of the Penicillium genus elucidates a diverse pangenome and 15 lateral gene transfer events.</title>
        <authorList>
            <person name="Petersen C."/>
            <person name="Sorensen T."/>
            <person name="Nielsen M.R."/>
            <person name="Sondergaard T.E."/>
            <person name="Sorensen J.L."/>
            <person name="Fitzpatrick D.A."/>
            <person name="Frisvad J.C."/>
            <person name="Nielsen K.L."/>
        </authorList>
    </citation>
    <scope>NUCLEOTIDE SEQUENCE</scope>
    <source>
        <strain evidence="3">IBT 21472</strain>
    </source>
</reference>
<dbReference type="GO" id="GO:0016491">
    <property type="term" value="F:oxidoreductase activity"/>
    <property type="evidence" value="ECO:0007669"/>
    <property type="project" value="UniProtKB-KW"/>
</dbReference>
<reference evidence="3" key="1">
    <citation type="submission" date="2022-12" db="EMBL/GenBank/DDBJ databases">
        <authorList>
            <person name="Petersen C."/>
        </authorList>
    </citation>
    <scope>NUCLEOTIDE SEQUENCE</scope>
    <source>
        <strain evidence="3">IBT 21472</strain>
    </source>
</reference>
<dbReference type="InterPro" id="IPR005123">
    <property type="entry name" value="Oxoglu/Fe-dep_dioxygenase_dom"/>
</dbReference>
<dbReference type="PROSITE" id="PS51471">
    <property type="entry name" value="FE2OG_OXY"/>
    <property type="match status" value="1"/>
</dbReference>
<evidence type="ECO:0000256" key="2">
    <source>
        <dbReference type="RuleBase" id="RU003682"/>
    </source>
</evidence>
<dbReference type="InterPro" id="IPR027443">
    <property type="entry name" value="IPNS-like_sf"/>
</dbReference>
<dbReference type="PRINTS" id="PR00682">
    <property type="entry name" value="IPNSYNTHASE"/>
</dbReference>
<keyword evidence="2" id="KW-0560">Oxidoreductase</keyword>
<evidence type="ECO:0000313" key="3">
    <source>
        <dbReference type="EMBL" id="KAJ5324478.1"/>
    </source>
</evidence>
<organism evidence="3 4">
    <name type="scientific">Penicillium atrosanguineum</name>
    <dbReference type="NCBI Taxonomy" id="1132637"/>
    <lineage>
        <taxon>Eukaryota</taxon>
        <taxon>Fungi</taxon>
        <taxon>Dikarya</taxon>
        <taxon>Ascomycota</taxon>
        <taxon>Pezizomycotina</taxon>
        <taxon>Eurotiomycetes</taxon>
        <taxon>Eurotiomycetidae</taxon>
        <taxon>Eurotiales</taxon>
        <taxon>Aspergillaceae</taxon>
        <taxon>Penicillium</taxon>
    </lineage>
</organism>
<dbReference type="Pfam" id="PF14226">
    <property type="entry name" value="DIOX_N"/>
    <property type="match status" value="1"/>
</dbReference>
<name>A0A9W9HIZ7_9EURO</name>
<dbReference type="Gene3D" id="2.60.120.330">
    <property type="entry name" value="B-lactam Antibiotic, Isopenicillin N Synthase, Chain"/>
    <property type="match status" value="1"/>
</dbReference>
<dbReference type="AlphaFoldDB" id="A0A9W9HIZ7"/>
<dbReference type="InterPro" id="IPR044861">
    <property type="entry name" value="IPNS-like_FE2OG_OXY"/>
</dbReference>
<evidence type="ECO:0000313" key="4">
    <source>
        <dbReference type="Proteomes" id="UP001147746"/>
    </source>
</evidence>
<accession>A0A9W9HIZ7</accession>
<sequence>MDSTAQTHIPVVDFAEWNLGGSGRRRVAQNIVDACKKVGFVYIVNHSLPEPLLDEAFDWSRRFFDLPQDEKLKAPHPEGWAVHRGYSWPGLEKVSQAISQDNDQERAEQLREVPDIKESYDIGSEGNPSQPNQWIPEESLPEFRTFMNRFYWECFRVGGEILQALAIGLDLDEDHLLLKHSGNNNQLRLLHYPSIPAEALESHRAARCPAHTDWSSITLLFQDDCGGLEVEDVNKPGNFVPATPIKNAIVMNVGDLLQRWSNDHLRSTSHRVTLPSLSDRFEGEQRMTRNRFSIPYFLAPDTDSLIECIPSCMGADEPAKYEPITQAGYNQMRASMQY</sequence>
<protein>
    <submittedName>
        <fullName evidence="3">Uncharacterized protein</fullName>
    </submittedName>
</protein>
<dbReference type="GO" id="GO:0044283">
    <property type="term" value="P:small molecule biosynthetic process"/>
    <property type="evidence" value="ECO:0007669"/>
    <property type="project" value="UniProtKB-ARBA"/>
</dbReference>
<dbReference type="InterPro" id="IPR026992">
    <property type="entry name" value="DIOX_N"/>
</dbReference>